<protein>
    <submittedName>
        <fullName evidence="1">Uncharacterized protein</fullName>
    </submittedName>
</protein>
<sequence>MKIPERKRNGFIYIKCSYCLRPIHAGREISYHQEEESFQHSIWPQIKYCKIHVGQIPKCCICEKYQPKDEKYIKLVDERMLCNDCRWTAIMDVDKLQSLKNYLLHFFKVNHVSFKKDIPIYLVDINDIKRLSNRGAVLSDTTIISCTLEEENMMEIVPNRLQELQLKPPWILIAYGLPWLIAGELLAQEMMHVWLQLKKDYKTFNWPLKEGICRAMAYNCLGYITDPAGSEREKRIKFFQEMRAFRKTRIQNERPQVFGLGYMGATNAIKRYGLISTLDRIFAKTNGGTTQAAMNRDEDFEYTPDYVRSLSRKISS</sequence>
<comment type="caution">
    <text evidence="1">The sequence shown here is derived from an EMBL/GenBank/DDBJ whole genome shotgun (WGS) entry which is preliminary data.</text>
</comment>
<evidence type="ECO:0000313" key="2">
    <source>
        <dbReference type="Proteomes" id="UP001163603"/>
    </source>
</evidence>
<proteinExistence type="predicted"/>
<dbReference type="EMBL" id="CM047749">
    <property type="protein sequence ID" value="KAJ0010147.1"/>
    <property type="molecule type" value="Genomic_DNA"/>
</dbReference>
<gene>
    <name evidence="1" type="ORF">Pint_34565</name>
</gene>
<keyword evidence="2" id="KW-1185">Reference proteome</keyword>
<evidence type="ECO:0000313" key="1">
    <source>
        <dbReference type="EMBL" id="KAJ0010147.1"/>
    </source>
</evidence>
<accession>A0ACC0X3N4</accession>
<dbReference type="Proteomes" id="UP001163603">
    <property type="component" value="Chromosome 14"/>
</dbReference>
<reference evidence="2" key="1">
    <citation type="journal article" date="2023" name="G3 (Bethesda)">
        <title>Genome assembly and association tests identify interacting loci associated with vigor, precocity, and sex in interspecific pistachio rootstocks.</title>
        <authorList>
            <person name="Palmer W."/>
            <person name="Jacygrad E."/>
            <person name="Sagayaradj S."/>
            <person name="Cavanaugh K."/>
            <person name="Han R."/>
            <person name="Bertier L."/>
            <person name="Beede B."/>
            <person name="Kafkas S."/>
            <person name="Golino D."/>
            <person name="Preece J."/>
            <person name="Michelmore R."/>
        </authorList>
    </citation>
    <scope>NUCLEOTIDE SEQUENCE [LARGE SCALE GENOMIC DNA]</scope>
</reference>
<organism evidence="1 2">
    <name type="scientific">Pistacia integerrima</name>
    <dbReference type="NCBI Taxonomy" id="434235"/>
    <lineage>
        <taxon>Eukaryota</taxon>
        <taxon>Viridiplantae</taxon>
        <taxon>Streptophyta</taxon>
        <taxon>Embryophyta</taxon>
        <taxon>Tracheophyta</taxon>
        <taxon>Spermatophyta</taxon>
        <taxon>Magnoliopsida</taxon>
        <taxon>eudicotyledons</taxon>
        <taxon>Gunneridae</taxon>
        <taxon>Pentapetalae</taxon>
        <taxon>rosids</taxon>
        <taxon>malvids</taxon>
        <taxon>Sapindales</taxon>
        <taxon>Anacardiaceae</taxon>
        <taxon>Pistacia</taxon>
    </lineage>
</organism>
<name>A0ACC0X3N4_9ROSI</name>